<dbReference type="GO" id="GO:0006487">
    <property type="term" value="P:protein N-linked glycosylation"/>
    <property type="evidence" value="ECO:0007669"/>
    <property type="project" value="TreeGrafter"/>
</dbReference>
<dbReference type="SUPFAM" id="SSF53448">
    <property type="entry name" value="Nucleotide-diphospho-sugar transferases"/>
    <property type="match status" value="1"/>
</dbReference>
<dbReference type="Gene3D" id="3.90.550.10">
    <property type="entry name" value="Spore Coat Polysaccharide Biosynthesis Protein SpsA, Chain A"/>
    <property type="match status" value="1"/>
</dbReference>
<feature type="domain" description="Glycosyltransferase 2-like" evidence="1">
    <location>
        <begin position="6"/>
        <end position="141"/>
    </location>
</feature>
<evidence type="ECO:0000313" key="3">
    <source>
        <dbReference type="Proteomes" id="UP000759273"/>
    </source>
</evidence>
<gene>
    <name evidence="2" type="ORF">KHY36_09145</name>
</gene>
<name>A0A943DD63_9FIRM</name>
<evidence type="ECO:0000313" key="2">
    <source>
        <dbReference type="EMBL" id="MBS5332679.1"/>
    </source>
</evidence>
<sequence>MEKLLVFIPAYNCEKQVTRVLSQLLDKRIAPWVGECIVVNNRATDGTESAVQDWMARHPDAPVRLLRNDQNYGLGGSHKVAFGYAAAHGYEHLVVLHGDDQGAIVDLLPILEDGTYKNYDCCLGSRFMKGSKIGGYSALRVVGNHGFNWLFSAVARKKITDLGSGLNLYAVEPLKTEYYKKFPDTLYFNDCMILALCQMKQRVLFFPISWREEDQVSNNKLTSFGVSLLKLCGKYLAGPKAFVEREWRDNIIENYSYEVVASNL</sequence>
<protein>
    <submittedName>
        <fullName evidence="2">Glycosyltransferase family 2 protein</fullName>
    </submittedName>
</protein>
<dbReference type="Proteomes" id="UP000759273">
    <property type="component" value="Unassembled WGS sequence"/>
</dbReference>
<dbReference type="CDD" id="cd04179">
    <property type="entry name" value="DPM_DPG-synthase_like"/>
    <property type="match status" value="1"/>
</dbReference>
<proteinExistence type="predicted"/>
<evidence type="ECO:0000259" key="1">
    <source>
        <dbReference type="Pfam" id="PF00535"/>
    </source>
</evidence>
<dbReference type="AlphaFoldDB" id="A0A943DD63"/>
<dbReference type="InterPro" id="IPR029044">
    <property type="entry name" value="Nucleotide-diphossugar_trans"/>
</dbReference>
<organism evidence="2 3">
    <name type="scientific">Subdoligranulum variabile</name>
    <dbReference type="NCBI Taxonomy" id="214851"/>
    <lineage>
        <taxon>Bacteria</taxon>
        <taxon>Bacillati</taxon>
        <taxon>Bacillota</taxon>
        <taxon>Clostridia</taxon>
        <taxon>Eubacteriales</taxon>
        <taxon>Oscillospiraceae</taxon>
        <taxon>Subdoligranulum</taxon>
    </lineage>
</organism>
<reference evidence="2" key="1">
    <citation type="submission" date="2021-02" db="EMBL/GenBank/DDBJ databases">
        <title>Infant gut strain persistence is associated with maternal origin, phylogeny, and functional potential including surface adhesion and iron acquisition.</title>
        <authorList>
            <person name="Lou Y.C."/>
        </authorList>
    </citation>
    <scope>NUCLEOTIDE SEQUENCE</scope>
    <source>
        <strain evidence="2">L3_101_000M1_dasL3_101_000M1_concoct_87</strain>
    </source>
</reference>
<accession>A0A943DD63</accession>
<dbReference type="PANTHER" id="PTHR10859">
    <property type="entry name" value="GLYCOSYL TRANSFERASE"/>
    <property type="match status" value="1"/>
</dbReference>
<comment type="caution">
    <text evidence="2">The sequence shown here is derived from an EMBL/GenBank/DDBJ whole genome shotgun (WGS) entry which is preliminary data.</text>
</comment>
<dbReference type="InterPro" id="IPR001173">
    <property type="entry name" value="Glyco_trans_2-like"/>
</dbReference>
<dbReference type="Pfam" id="PF00535">
    <property type="entry name" value="Glycos_transf_2"/>
    <property type="match status" value="1"/>
</dbReference>
<dbReference type="PANTHER" id="PTHR10859:SF91">
    <property type="entry name" value="DOLICHYL-PHOSPHATE BETA-GLUCOSYLTRANSFERASE"/>
    <property type="match status" value="1"/>
</dbReference>
<dbReference type="EMBL" id="JAGZGG010000021">
    <property type="protein sequence ID" value="MBS5332679.1"/>
    <property type="molecule type" value="Genomic_DNA"/>
</dbReference>